<feature type="domain" description="Major facilitator superfamily (MFS) profile" evidence="7">
    <location>
        <begin position="52"/>
        <end position="504"/>
    </location>
</feature>
<keyword evidence="3 6" id="KW-1133">Transmembrane helix</keyword>
<dbReference type="Gene3D" id="1.20.1250.20">
    <property type="entry name" value="MFS general substrate transporter like domains"/>
    <property type="match status" value="1"/>
</dbReference>
<dbReference type="GO" id="GO:0022857">
    <property type="term" value="F:transmembrane transporter activity"/>
    <property type="evidence" value="ECO:0007669"/>
    <property type="project" value="InterPro"/>
</dbReference>
<feature type="transmembrane region" description="Helical" evidence="6">
    <location>
        <begin position="160"/>
        <end position="180"/>
    </location>
</feature>
<accession>A0A8S3TQJ4</accession>
<evidence type="ECO:0000313" key="8">
    <source>
        <dbReference type="EMBL" id="CAG2232017.1"/>
    </source>
</evidence>
<feature type="transmembrane region" description="Helical" evidence="6">
    <location>
        <begin position="387"/>
        <end position="409"/>
    </location>
</feature>
<evidence type="ECO:0000256" key="4">
    <source>
        <dbReference type="ARBA" id="ARBA00023136"/>
    </source>
</evidence>
<feature type="transmembrane region" description="Helical" evidence="6">
    <location>
        <begin position="360"/>
        <end position="380"/>
    </location>
</feature>
<dbReference type="EMBL" id="CAJPWZ010002162">
    <property type="protein sequence ID" value="CAG2232017.1"/>
    <property type="molecule type" value="Genomic_DNA"/>
</dbReference>
<feature type="transmembrane region" description="Helical" evidence="6">
    <location>
        <begin position="421"/>
        <end position="439"/>
    </location>
</feature>
<feature type="transmembrane region" description="Helical" evidence="6">
    <location>
        <begin position="245"/>
        <end position="263"/>
    </location>
</feature>
<dbReference type="PROSITE" id="PS50850">
    <property type="entry name" value="MFS"/>
    <property type="match status" value="1"/>
</dbReference>
<dbReference type="AlphaFoldDB" id="A0A8S3TQJ4"/>
<organism evidence="8 9">
    <name type="scientific">Mytilus edulis</name>
    <name type="common">Blue mussel</name>
    <dbReference type="NCBI Taxonomy" id="6550"/>
    <lineage>
        <taxon>Eukaryota</taxon>
        <taxon>Metazoa</taxon>
        <taxon>Spiralia</taxon>
        <taxon>Lophotrochozoa</taxon>
        <taxon>Mollusca</taxon>
        <taxon>Bivalvia</taxon>
        <taxon>Autobranchia</taxon>
        <taxon>Pteriomorphia</taxon>
        <taxon>Mytilida</taxon>
        <taxon>Mytiloidea</taxon>
        <taxon>Mytilidae</taxon>
        <taxon>Mytilinae</taxon>
        <taxon>Mytilus</taxon>
    </lineage>
</organism>
<dbReference type="GO" id="GO:0016020">
    <property type="term" value="C:membrane"/>
    <property type="evidence" value="ECO:0007669"/>
    <property type="project" value="UniProtKB-SubCell"/>
</dbReference>
<evidence type="ECO:0000256" key="5">
    <source>
        <dbReference type="SAM" id="MobiDB-lite"/>
    </source>
</evidence>
<name>A0A8S3TQJ4_MYTED</name>
<protein>
    <submittedName>
        <fullName evidence="8">SLC22A4_5</fullName>
    </submittedName>
</protein>
<feature type="transmembrane region" description="Helical" evidence="6">
    <location>
        <begin position="186"/>
        <end position="206"/>
    </location>
</feature>
<evidence type="ECO:0000313" key="9">
    <source>
        <dbReference type="Proteomes" id="UP000683360"/>
    </source>
</evidence>
<dbReference type="Proteomes" id="UP000683360">
    <property type="component" value="Unassembled WGS sequence"/>
</dbReference>
<dbReference type="InterPro" id="IPR005828">
    <property type="entry name" value="MFS_sugar_transport-like"/>
</dbReference>
<feature type="transmembrane region" description="Helical" evidence="6">
    <location>
        <begin position="129"/>
        <end position="148"/>
    </location>
</feature>
<feature type="transmembrane region" description="Helical" evidence="6">
    <location>
        <begin position="218"/>
        <end position="239"/>
    </location>
</feature>
<feature type="transmembrane region" description="Helical" evidence="6">
    <location>
        <begin position="451"/>
        <end position="473"/>
    </location>
</feature>
<evidence type="ECO:0000259" key="7">
    <source>
        <dbReference type="PROSITE" id="PS50850"/>
    </source>
</evidence>
<reference evidence="8" key="1">
    <citation type="submission" date="2021-03" db="EMBL/GenBank/DDBJ databases">
        <authorList>
            <person name="Bekaert M."/>
        </authorList>
    </citation>
    <scope>NUCLEOTIDE SEQUENCE</scope>
</reference>
<dbReference type="OrthoDB" id="6262629at2759"/>
<evidence type="ECO:0000256" key="2">
    <source>
        <dbReference type="ARBA" id="ARBA00022692"/>
    </source>
</evidence>
<keyword evidence="9" id="KW-1185">Reference proteome</keyword>
<evidence type="ECO:0000256" key="6">
    <source>
        <dbReference type="SAM" id="Phobius"/>
    </source>
</evidence>
<comment type="caution">
    <text evidence="8">The sequence shown here is derived from an EMBL/GenBank/DDBJ whole genome shotgun (WGS) entry which is preliminary data.</text>
</comment>
<dbReference type="Pfam" id="PF00083">
    <property type="entry name" value="Sugar_tr"/>
    <property type="match status" value="1"/>
</dbReference>
<feature type="compositionally biased region" description="Basic and acidic residues" evidence="5">
    <location>
        <begin position="533"/>
        <end position="547"/>
    </location>
</feature>
<comment type="subcellular location">
    <subcellularLocation>
        <location evidence="1">Membrane</location>
        <topology evidence="1">Multi-pass membrane protein</topology>
    </subcellularLocation>
</comment>
<dbReference type="InterPro" id="IPR020846">
    <property type="entry name" value="MFS_dom"/>
</dbReference>
<dbReference type="InterPro" id="IPR036259">
    <property type="entry name" value="MFS_trans_sf"/>
</dbReference>
<dbReference type="SUPFAM" id="SSF103473">
    <property type="entry name" value="MFS general substrate transporter"/>
    <property type="match status" value="1"/>
</dbReference>
<proteinExistence type="predicted"/>
<feature type="transmembrane region" description="Helical" evidence="6">
    <location>
        <begin position="331"/>
        <end position="348"/>
    </location>
</feature>
<dbReference type="PANTHER" id="PTHR24064">
    <property type="entry name" value="SOLUTE CARRIER FAMILY 22 MEMBER"/>
    <property type="match status" value="1"/>
</dbReference>
<gene>
    <name evidence="8" type="ORF">MEDL_44717</name>
</gene>
<evidence type="ECO:0000256" key="3">
    <source>
        <dbReference type="ARBA" id="ARBA00022989"/>
    </source>
</evidence>
<feature type="region of interest" description="Disordered" evidence="5">
    <location>
        <begin position="524"/>
        <end position="547"/>
    </location>
</feature>
<keyword evidence="4 6" id="KW-0472">Membrane</keyword>
<keyword evidence="2 6" id="KW-0812">Transmembrane</keyword>
<evidence type="ECO:0000256" key="1">
    <source>
        <dbReference type="ARBA" id="ARBA00004141"/>
    </source>
</evidence>
<feature type="transmembrane region" description="Helical" evidence="6">
    <location>
        <begin position="479"/>
        <end position="499"/>
    </location>
</feature>
<sequence length="547" mass="60828">MDHNQNVAPSFSALLPDKRMSSEVNEYLENVLENIGGCGRFQFFLNFFVLGTKTVVAWSTLMMSFGGVVPDWTCTWNTDSGDKYMPNSTFVKQCSISNSTINPICSSRQFDSSKSTVVSEWNLVCDKDWIVSTITTIQMGGLLVGAIISGQIGDVFGRRITYYLSVIILMIANIVAAFSVNWKMFAALRFCIGLGCGWYLTVFGIFLAELTPAKYRSFVLSFPTWAMGTMSFGLFSWILHDWMHLQIATAVFCVPWMLGFCLIPESYRWLVSNKKINEGHDVMARVAKINHAPIPDKDKFLKIMETWGDVADRRTYSVFDIVKHRKLLKTMLLLSVCWFSCGYGYYTISFGVEQLSGNLYVNMVLLGLMDMTSIFAAPLCNFAGRKWTTLVLFLIGGITGITVGVFQFIDIPNKGQLVNGFALASKVCVATGWYGLWILTSESYPTVVRNVGLGVNNAMARVGAMIAPQLVFASKHIPGISYLLLGGCFFLSAFCILFLKETNKQALQDSLEIVIPPPSTEISVVSPTSTTKQGEREGKTVDENQRL</sequence>